<dbReference type="RefSeq" id="WP_184253956.1">
    <property type="nucleotide sequence ID" value="NZ_JACHIO010000005.1"/>
</dbReference>
<gene>
    <name evidence="2" type="ORF">HDF15_001416</name>
</gene>
<proteinExistence type="predicted"/>
<protein>
    <recommendedName>
        <fullName evidence="4">Outer membrane protein beta-barrel domain-containing protein</fullName>
    </recommendedName>
</protein>
<accession>A0A7W8E8X9</accession>
<feature type="chain" id="PRO_5031418523" description="Outer membrane protein beta-barrel domain-containing protein" evidence="1">
    <location>
        <begin position="25"/>
        <end position="238"/>
    </location>
</feature>
<dbReference type="EMBL" id="JACHIO010000005">
    <property type="protein sequence ID" value="MBB5063076.1"/>
    <property type="molecule type" value="Genomic_DNA"/>
</dbReference>
<dbReference type="AlphaFoldDB" id="A0A7W8E8X9"/>
<evidence type="ECO:0008006" key="4">
    <source>
        <dbReference type="Google" id="ProtNLM"/>
    </source>
</evidence>
<keyword evidence="1" id="KW-0732">Signal</keyword>
<evidence type="ECO:0000256" key="1">
    <source>
        <dbReference type="SAM" id="SignalP"/>
    </source>
</evidence>
<comment type="caution">
    <text evidence="2">The sequence shown here is derived from an EMBL/GenBank/DDBJ whole genome shotgun (WGS) entry which is preliminary data.</text>
</comment>
<dbReference type="Proteomes" id="UP000584867">
    <property type="component" value="Unassembled WGS sequence"/>
</dbReference>
<name>A0A7W8E8X9_9BACT</name>
<organism evidence="2 3">
    <name type="scientific">Granulicella mallensis</name>
    <dbReference type="NCBI Taxonomy" id="940614"/>
    <lineage>
        <taxon>Bacteria</taxon>
        <taxon>Pseudomonadati</taxon>
        <taxon>Acidobacteriota</taxon>
        <taxon>Terriglobia</taxon>
        <taxon>Terriglobales</taxon>
        <taxon>Acidobacteriaceae</taxon>
        <taxon>Granulicella</taxon>
    </lineage>
</organism>
<evidence type="ECO:0000313" key="3">
    <source>
        <dbReference type="Proteomes" id="UP000584867"/>
    </source>
</evidence>
<reference evidence="2 3" key="1">
    <citation type="submission" date="2020-08" db="EMBL/GenBank/DDBJ databases">
        <title>Genomic Encyclopedia of Type Strains, Phase IV (KMG-V): Genome sequencing to study the core and pangenomes of soil and plant-associated prokaryotes.</title>
        <authorList>
            <person name="Whitman W."/>
        </authorList>
    </citation>
    <scope>NUCLEOTIDE SEQUENCE [LARGE SCALE GENOMIC DNA]</scope>
    <source>
        <strain evidence="2 3">X5P3</strain>
    </source>
</reference>
<evidence type="ECO:0000313" key="2">
    <source>
        <dbReference type="EMBL" id="MBB5063076.1"/>
    </source>
</evidence>
<feature type="signal peptide" evidence="1">
    <location>
        <begin position="1"/>
        <end position="24"/>
    </location>
</feature>
<sequence length="238" mass="27237">MKRILGRGFTVASLALLLCSLGHAQTSAMTESLPELDAHVGLNLNVRLVFQDKRTLDDSGLISTELGPSIEFYLKPIRILREITLFNLDETKSVPLTMSVGYRALIYPGKPTTSRVEPVVGVHLPFWARILVTDQNRADIDWTVGSFDWRYRNRLTMERRFTIHSYHPGPYASVEFLHTSRYAKWSNTRLYTGCLLPLGRHLDLDPYYEHDNNTGPRPNQQINAAGLILNLYFPRHKQ</sequence>